<dbReference type="OrthoDB" id="2656488at2"/>
<dbReference type="EMBL" id="FQXG01000005">
    <property type="protein sequence ID" value="SHH95882.1"/>
    <property type="molecule type" value="Genomic_DNA"/>
</dbReference>
<name>A0A1M5X8B3_9GAMM</name>
<reference evidence="2 3" key="1">
    <citation type="submission" date="2016-11" db="EMBL/GenBank/DDBJ databases">
        <authorList>
            <person name="Jaros S."/>
            <person name="Januszkiewicz K."/>
            <person name="Wedrychowicz H."/>
        </authorList>
    </citation>
    <scope>NUCLEOTIDE SEQUENCE [LARGE SCALE GENOMIC DNA]</scope>
    <source>
        <strain evidence="2 3">DSM 16917</strain>
    </source>
</reference>
<dbReference type="Pfam" id="PF14267">
    <property type="entry name" value="DUF4357"/>
    <property type="match status" value="1"/>
</dbReference>
<dbReference type="STRING" id="299255.SAMN02745129_3310"/>
<protein>
    <recommendedName>
        <fullName evidence="1">DUF4357 domain-containing protein</fullName>
    </recommendedName>
</protein>
<feature type="domain" description="DUF4357" evidence="1">
    <location>
        <begin position="236"/>
        <end position="279"/>
    </location>
</feature>
<sequence>MSVQGRSIRLFLVDGSPHGLLTAEIVNWTGHVLTAPRSRLAELVKRPECARTGVYFLVGPDPDNSSRPKVYIGESDNVADRLRQHNRPEGKGGKDFWEKVCLVTSKDQNLTKAHIKYLECQLMAMAKGSGRCSLVNGTEHQYDALPEADLADMAFFIEQIKTLLPALGYDFLREPGAKVTALAEKSAPRFELAVTKHGVSAVAQEVDGEFVVSAGAVAKMQGRNSHSNYHGLWLSLLESGVIEQDGDSAKFIDDHAFNSPSAAAAVLCGYNCNGRKMWVVEGKAQTYGEWQQQQLDSPE</sequence>
<dbReference type="RefSeq" id="WP_067664029.1">
    <property type="nucleotide sequence ID" value="NZ_FQXG01000005.1"/>
</dbReference>
<dbReference type="Proteomes" id="UP000184268">
    <property type="component" value="Unassembled WGS sequence"/>
</dbReference>
<organism evidence="2 3">
    <name type="scientific">Ferrimonas marina</name>
    <dbReference type="NCBI Taxonomy" id="299255"/>
    <lineage>
        <taxon>Bacteria</taxon>
        <taxon>Pseudomonadati</taxon>
        <taxon>Pseudomonadota</taxon>
        <taxon>Gammaproteobacteria</taxon>
        <taxon>Alteromonadales</taxon>
        <taxon>Ferrimonadaceae</taxon>
        <taxon>Ferrimonas</taxon>
    </lineage>
</organism>
<keyword evidence="3" id="KW-1185">Reference proteome</keyword>
<dbReference type="CDD" id="cd10447">
    <property type="entry name" value="GIY-YIG_unchar_2"/>
    <property type="match status" value="1"/>
</dbReference>
<proteinExistence type="predicted"/>
<evidence type="ECO:0000259" key="1">
    <source>
        <dbReference type="Pfam" id="PF14267"/>
    </source>
</evidence>
<evidence type="ECO:0000313" key="3">
    <source>
        <dbReference type="Proteomes" id="UP000184268"/>
    </source>
</evidence>
<dbReference type="AlphaFoldDB" id="A0A1M5X8B3"/>
<dbReference type="InterPro" id="IPR025579">
    <property type="entry name" value="DUF4357"/>
</dbReference>
<accession>A0A1M5X8B3</accession>
<evidence type="ECO:0000313" key="2">
    <source>
        <dbReference type="EMBL" id="SHH95882.1"/>
    </source>
</evidence>
<gene>
    <name evidence="2" type="ORF">SAMN02745129_3310</name>
</gene>